<protein>
    <submittedName>
        <fullName evidence="1">Uncharacterized protein</fullName>
    </submittedName>
</protein>
<gene>
    <name evidence="1" type="ORF">GCM10010255_26540</name>
</gene>
<evidence type="ECO:0000313" key="2">
    <source>
        <dbReference type="Proteomes" id="UP001499986"/>
    </source>
</evidence>
<organism evidence="1 2">
    <name type="scientific">Streptomyces coeruleofuscus</name>
    <dbReference type="NCBI Taxonomy" id="66879"/>
    <lineage>
        <taxon>Bacteria</taxon>
        <taxon>Bacillati</taxon>
        <taxon>Actinomycetota</taxon>
        <taxon>Actinomycetes</taxon>
        <taxon>Kitasatosporales</taxon>
        <taxon>Streptomycetaceae</taxon>
        <taxon>Streptomyces</taxon>
    </lineage>
</organism>
<reference evidence="2" key="1">
    <citation type="journal article" date="2019" name="Int. J. Syst. Evol. Microbiol.">
        <title>The Global Catalogue of Microorganisms (GCM) 10K type strain sequencing project: providing services to taxonomists for standard genome sequencing and annotation.</title>
        <authorList>
            <consortium name="The Broad Institute Genomics Platform"/>
            <consortium name="The Broad Institute Genome Sequencing Center for Infectious Disease"/>
            <person name="Wu L."/>
            <person name="Ma J."/>
        </authorList>
    </citation>
    <scope>NUCLEOTIDE SEQUENCE [LARGE SCALE GENOMIC DNA]</scope>
    <source>
        <strain evidence="2">JCM 4358</strain>
    </source>
</reference>
<evidence type="ECO:0000313" key="1">
    <source>
        <dbReference type="EMBL" id="GAA2394589.1"/>
    </source>
</evidence>
<comment type="caution">
    <text evidence="1">The sequence shown here is derived from an EMBL/GenBank/DDBJ whole genome shotgun (WGS) entry which is preliminary data.</text>
</comment>
<accession>A0ABP5V5D9</accession>
<name>A0ABP5V5D9_9ACTN</name>
<sequence>MRWQERHGIEMEPEALSVFESNLTLATASCGSSERLWSGIFRGEFDEGLLPAPFSAQTSGPVLLGDVKYQVRRASAVLRVGADQPAAIPDFRMALS</sequence>
<dbReference type="EMBL" id="BAAASE010000003">
    <property type="protein sequence ID" value="GAA2394589.1"/>
    <property type="molecule type" value="Genomic_DNA"/>
</dbReference>
<proteinExistence type="predicted"/>
<keyword evidence="2" id="KW-1185">Reference proteome</keyword>
<dbReference type="Proteomes" id="UP001499986">
    <property type="component" value="Unassembled WGS sequence"/>
</dbReference>